<dbReference type="EMBL" id="BARS01034001">
    <property type="protein sequence ID" value="GAG17323.1"/>
    <property type="molecule type" value="Genomic_DNA"/>
</dbReference>
<reference evidence="1" key="1">
    <citation type="journal article" date="2014" name="Front. Microbiol.">
        <title>High frequency of phylogenetically diverse reductive dehalogenase-homologous genes in deep subseafloor sedimentary metagenomes.</title>
        <authorList>
            <person name="Kawai M."/>
            <person name="Futagami T."/>
            <person name="Toyoda A."/>
            <person name="Takaki Y."/>
            <person name="Nishi S."/>
            <person name="Hori S."/>
            <person name="Arai W."/>
            <person name="Tsubouchi T."/>
            <person name="Morono Y."/>
            <person name="Uchiyama I."/>
            <person name="Ito T."/>
            <person name="Fujiyama A."/>
            <person name="Inagaki F."/>
            <person name="Takami H."/>
        </authorList>
    </citation>
    <scope>NUCLEOTIDE SEQUENCE</scope>
    <source>
        <strain evidence="1">Expedition CK06-06</strain>
    </source>
</reference>
<sequence length="60" mass="6166">MPNVLAAAVLAVVGAQPLGRLVQKHVTTSADLDGLEIVGVTPAGRGLIPLYKVKTVYRGA</sequence>
<protein>
    <submittedName>
        <fullName evidence="1">Uncharacterized protein</fullName>
    </submittedName>
</protein>
<proteinExistence type="predicted"/>
<organism evidence="1">
    <name type="scientific">marine sediment metagenome</name>
    <dbReference type="NCBI Taxonomy" id="412755"/>
    <lineage>
        <taxon>unclassified sequences</taxon>
        <taxon>metagenomes</taxon>
        <taxon>ecological metagenomes</taxon>
    </lineage>
</organism>
<dbReference type="AlphaFoldDB" id="X0VY01"/>
<accession>X0VY01</accession>
<comment type="caution">
    <text evidence="1">The sequence shown here is derived from an EMBL/GenBank/DDBJ whole genome shotgun (WGS) entry which is preliminary data.</text>
</comment>
<gene>
    <name evidence="1" type="ORF">S01H1_52591</name>
</gene>
<name>X0VY01_9ZZZZ</name>
<evidence type="ECO:0000313" key="1">
    <source>
        <dbReference type="EMBL" id="GAG17323.1"/>
    </source>
</evidence>